<keyword evidence="4" id="KW-0808">Transferase</keyword>
<evidence type="ECO:0000313" key="5">
    <source>
        <dbReference type="Proteomes" id="UP000266673"/>
    </source>
</evidence>
<keyword evidence="1" id="KW-0547">Nucleotide-binding</keyword>
<dbReference type="InterPro" id="IPR001245">
    <property type="entry name" value="Ser-Thr/Tyr_kinase_cat_dom"/>
</dbReference>
<dbReference type="InterPro" id="IPR000719">
    <property type="entry name" value="Prot_kinase_dom"/>
</dbReference>
<feature type="non-terminal residue" evidence="4">
    <location>
        <position position="1"/>
    </location>
</feature>
<dbReference type="InterPro" id="IPR051681">
    <property type="entry name" value="Ser/Thr_Kinases-Pseudokinases"/>
</dbReference>
<dbReference type="PRINTS" id="PR00109">
    <property type="entry name" value="TYRKINASE"/>
</dbReference>
<dbReference type="Pfam" id="PF07714">
    <property type="entry name" value="PK_Tyr_Ser-Thr"/>
    <property type="match status" value="1"/>
</dbReference>
<dbReference type="AlphaFoldDB" id="A0A397UJH7"/>
<dbReference type="GO" id="GO:0097527">
    <property type="term" value="P:necroptotic signaling pathway"/>
    <property type="evidence" value="ECO:0007669"/>
    <property type="project" value="TreeGrafter"/>
</dbReference>
<dbReference type="GO" id="GO:0004672">
    <property type="term" value="F:protein kinase activity"/>
    <property type="evidence" value="ECO:0007669"/>
    <property type="project" value="InterPro"/>
</dbReference>
<gene>
    <name evidence="4" type="ORF">C2G38_1892168</name>
</gene>
<keyword evidence="5" id="KW-1185">Reference proteome</keyword>
<dbReference type="Proteomes" id="UP000266673">
    <property type="component" value="Unassembled WGS sequence"/>
</dbReference>
<evidence type="ECO:0000313" key="4">
    <source>
        <dbReference type="EMBL" id="RIB07306.1"/>
    </source>
</evidence>
<proteinExistence type="predicted"/>
<evidence type="ECO:0000256" key="2">
    <source>
        <dbReference type="ARBA" id="ARBA00022840"/>
    </source>
</evidence>
<feature type="non-terminal residue" evidence="4">
    <location>
        <position position="226"/>
    </location>
</feature>
<reference evidence="4 5" key="1">
    <citation type="submission" date="2018-06" db="EMBL/GenBank/DDBJ databases">
        <title>Comparative genomics reveals the genomic features of Rhizophagus irregularis, R. cerebriforme, R. diaphanum and Gigaspora rosea, and their symbiotic lifestyle signature.</title>
        <authorList>
            <person name="Morin E."/>
            <person name="San Clemente H."/>
            <person name="Chen E.C.H."/>
            <person name="De La Providencia I."/>
            <person name="Hainaut M."/>
            <person name="Kuo A."/>
            <person name="Kohler A."/>
            <person name="Murat C."/>
            <person name="Tang N."/>
            <person name="Roy S."/>
            <person name="Loubradou J."/>
            <person name="Henrissat B."/>
            <person name="Grigoriev I.V."/>
            <person name="Corradi N."/>
            <person name="Roux C."/>
            <person name="Martin F.M."/>
        </authorList>
    </citation>
    <scope>NUCLEOTIDE SEQUENCE [LARGE SCALE GENOMIC DNA]</scope>
    <source>
        <strain evidence="4 5">DAOM 194757</strain>
    </source>
</reference>
<keyword evidence="2" id="KW-0067">ATP-binding</keyword>
<feature type="domain" description="Protein kinase" evidence="3">
    <location>
        <begin position="1"/>
        <end position="226"/>
    </location>
</feature>
<accession>A0A397UJH7</accession>
<dbReference type="PANTHER" id="PTHR44329">
    <property type="entry name" value="SERINE/THREONINE-PROTEIN KINASE TNNI3K-RELATED"/>
    <property type="match status" value="1"/>
</dbReference>
<dbReference type="OrthoDB" id="544350at2759"/>
<dbReference type="InterPro" id="IPR011009">
    <property type="entry name" value="Kinase-like_dom_sf"/>
</dbReference>
<dbReference type="EMBL" id="QKWP01001678">
    <property type="protein sequence ID" value="RIB07306.1"/>
    <property type="molecule type" value="Genomic_DNA"/>
</dbReference>
<dbReference type="PROSITE" id="PS50011">
    <property type="entry name" value="PROTEIN_KINASE_DOM"/>
    <property type="match status" value="1"/>
</dbReference>
<organism evidence="4 5">
    <name type="scientific">Gigaspora rosea</name>
    <dbReference type="NCBI Taxonomy" id="44941"/>
    <lineage>
        <taxon>Eukaryota</taxon>
        <taxon>Fungi</taxon>
        <taxon>Fungi incertae sedis</taxon>
        <taxon>Mucoromycota</taxon>
        <taxon>Glomeromycotina</taxon>
        <taxon>Glomeromycetes</taxon>
        <taxon>Diversisporales</taxon>
        <taxon>Gigasporaceae</taxon>
        <taxon>Gigaspora</taxon>
    </lineage>
</organism>
<dbReference type="PANTHER" id="PTHR44329:SF298">
    <property type="entry name" value="MIXED LINEAGE KINASE DOMAIN-LIKE PROTEIN"/>
    <property type="match status" value="1"/>
</dbReference>
<protein>
    <submittedName>
        <fullName evidence="4">Kinase-like domain-containing protein</fullName>
    </submittedName>
</protein>
<dbReference type="Gene3D" id="1.10.510.10">
    <property type="entry name" value="Transferase(Phosphotransferase) domain 1"/>
    <property type="match status" value="1"/>
</dbReference>
<dbReference type="SUPFAM" id="SSF56112">
    <property type="entry name" value="Protein kinase-like (PK-like)"/>
    <property type="match status" value="1"/>
</dbReference>
<comment type="caution">
    <text evidence="4">The sequence shown here is derived from an EMBL/GenBank/DDBJ whole genome shotgun (WGS) entry which is preliminary data.</text>
</comment>
<dbReference type="PIRSF" id="PIRSF000654">
    <property type="entry name" value="Integrin-linked_kinase"/>
    <property type="match status" value="1"/>
</dbReference>
<dbReference type="GO" id="GO:0005524">
    <property type="term" value="F:ATP binding"/>
    <property type="evidence" value="ECO:0007669"/>
    <property type="project" value="UniProtKB-KW"/>
</dbReference>
<name>A0A397UJH7_9GLOM</name>
<evidence type="ECO:0000256" key="1">
    <source>
        <dbReference type="ARBA" id="ARBA00022741"/>
    </source>
</evidence>
<dbReference type="STRING" id="44941.A0A397UJH7"/>
<evidence type="ECO:0000259" key="3">
    <source>
        <dbReference type="PROSITE" id="PS50011"/>
    </source>
</evidence>
<sequence length="226" mass="26775">GITVALKHFNRNNRNNEYKHFVKELKSLKKLDHPNIIHFYGITKGYNSDRYCLVLEYANNRNLRNYLQTNKLDWKEKKRIATEISLGLLYLHKNEIIHRDFHSKNILICDKRVKIADFGLSKAIESTELIKSELIAMISYVEPQCLMQDFYKHDKRSDIYSLGVIFWEISSGKPPFEHHSHYGVLKKILKELSVPNTPVLYKELYTKCWDYDPKKQPEIRSVCNEL</sequence>
<keyword evidence="4" id="KW-0418">Kinase</keyword>